<dbReference type="EMBL" id="JACCJB010000023">
    <property type="protein sequence ID" value="KAF6218261.1"/>
    <property type="molecule type" value="Genomic_DNA"/>
</dbReference>
<evidence type="ECO:0000256" key="1">
    <source>
        <dbReference type="SAM" id="Phobius"/>
    </source>
</evidence>
<keyword evidence="1" id="KW-0472">Membrane</keyword>
<dbReference type="AlphaFoldDB" id="A0A8H6C7X0"/>
<dbReference type="GeneID" id="59334624"/>
<gene>
    <name evidence="2" type="ORF">HO133_006223</name>
</gene>
<feature type="transmembrane region" description="Helical" evidence="1">
    <location>
        <begin position="329"/>
        <end position="349"/>
    </location>
</feature>
<reference evidence="2 3" key="1">
    <citation type="journal article" date="2020" name="Genomics">
        <title>Complete, high-quality genomes from long-read metagenomic sequencing of two wolf lichen thalli reveals enigmatic genome architecture.</title>
        <authorList>
            <person name="McKenzie S.K."/>
            <person name="Walston R.F."/>
            <person name="Allen J.L."/>
        </authorList>
    </citation>
    <scope>NUCLEOTIDE SEQUENCE [LARGE SCALE GENOMIC DNA]</scope>
    <source>
        <strain evidence="2">WasteWater1</strain>
    </source>
</reference>
<keyword evidence="3" id="KW-1185">Reference proteome</keyword>
<organism evidence="2 3">
    <name type="scientific">Letharia lupina</name>
    <dbReference type="NCBI Taxonomy" id="560253"/>
    <lineage>
        <taxon>Eukaryota</taxon>
        <taxon>Fungi</taxon>
        <taxon>Dikarya</taxon>
        <taxon>Ascomycota</taxon>
        <taxon>Pezizomycotina</taxon>
        <taxon>Lecanoromycetes</taxon>
        <taxon>OSLEUM clade</taxon>
        <taxon>Lecanoromycetidae</taxon>
        <taxon>Lecanorales</taxon>
        <taxon>Lecanorineae</taxon>
        <taxon>Parmeliaceae</taxon>
        <taxon>Letharia</taxon>
    </lineage>
</organism>
<feature type="transmembrane region" description="Helical" evidence="1">
    <location>
        <begin position="356"/>
        <end position="376"/>
    </location>
</feature>
<comment type="caution">
    <text evidence="2">The sequence shown here is derived from an EMBL/GenBank/DDBJ whole genome shotgun (WGS) entry which is preliminary data.</text>
</comment>
<evidence type="ECO:0000313" key="3">
    <source>
        <dbReference type="Proteomes" id="UP000593566"/>
    </source>
</evidence>
<proteinExistence type="predicted"/>
<name>A0A8H6C7X0_9LECA</name>
<accession>A0A8H6C7X0</accession>
<keyword evidence="1" id="KW-1133">Transmembrane helix</keyword>
<evidence type="ECO:0000313" key="2">
    <source>
        <dbReference type="EMBL" id="KAF6218261.1"/>
    </source>
</evidence>
<sequence>MSFAKIRKAAKDQMAIFIGALQIVLEALSRLHTHAKPDPTVCSCDNGQYYSTLSKTGSLCAYTTSNPFVLLPPDAGPWTFAPADLEPSTCTATVFPVSTTNLMPTGEFVVESDWEGSNTWLFSADVGMNLSSLGYGEFSQSPFTRNANGSYTLSIPSDGGGQSVTGLASGTPANAAEAYAHEFALTLSTTLTCDIPLPLPCQSNDNRLDSSQWDAFKTDKWWESYVSNYASANYTSVGGRTLFEELVYDYIGPIDQYYCTIGNAQLNADGSLDVGSCIYPSCVDVHTDLSSKDGFRQGYMVLADWEGLSHFLNYCWDVLDQAQNGFDDVITAIFLGTVFTLMCVVLLFIQPFWGGALIATAANAVYAIGASLNGIANIKNLGTPNTAVLEWEGATDTQNNWRNYTGNMKTGLSRLHDSYFLNANHTAPVNISTVLQGGFYLPVTPTVDQTSVIPSDNVTAWLESYACARLINQLFDQNDYYIVYIPYGSMVNDVPGGGSRGNFSFEKSDCEQWVGNSKFNNSVYATCNTVDGIGPGMTVMEGMQDAVLDFTTYNYKTAFTQTFTDGIFTYNPEDVIQSSVAGWLDYGYNYTLVNQNYGFSPDALDSVENFREQLLAVANIRSNSEGVYNLPVCVLNELDSMPECFKAVPENDNDGAKTPLTLDELNYCYIHPINCLGVTARLLEI</sequence>
<keyword evidence="1" id="KW-0812">Transmembrane</keyword>
<dbReference type="RefSeq" id="XP_037147696.1">
    <property type="nucleotide sequence ID" value="XM_037297122.1"/>
</dbReference>
<dbReference type="Proteomes" id="UP000593566">
    <property type="component" value="Unassembled WGS sequence"/>
</dbReference>
<protein>
    <submittedName>
        <fullName evidence="2">Uncharacterized protein</fullName>
    </submittedName>
</protein>